<dbReference type="Gene3D" id="3.90.226.10">
    <property type="entry name" value="2-enoyl-CoA Hydratase, Chain A, domain 1"/>
    <property type="match status" value="2"/>
</dbReference>
<dbReference type="PROSITE" id="PS50980">
    <property type="entry name" value="COA_CT_NTER"/>
    <property type="match status" value="1"/>
</dbReference>
<reference evidence="3" key="1">
    <citation type="submission" date="2020-05" db="EMBL/GenBank/DDBJ databases">
        <authorList>
            <person name="Chiriac C."/>
            <person name="Salcher M."/>
            <person name="Ghai R."/>
            <person name="Kavagutti S V."/>
        </authorList>
    </citation>
    <scope>NUCLEOTIDE SEQUENCE</scope>
</reference>
<dbReference type="AlphaFoldDB" id="A0A6J7E6C4"/>
<dbReference type="PANTHER" id="PTHR22855:SF46">
    <property type="entry name" value="METHYLCROTONOYL-COA CARBOXYLASE"/>
    <property type="match status" value="1"/>
</dbReference>
<dbReference type="InterPro" id="IPR034733">
    <property type="entry name" value="AcCoA_carboxyl_beta"/>
</dbReference>
<dbReference type="PROSITE" id="PS50989">
    <property type="entry name" value="COA_CT_CTER"/>
    <property type="match status" value="1"/>
</dbReference>
<evidence type="ECO:0000313" key="3">
    <source>
        <dbReference type="EMBL" id="CAB4878652.1"/>
    </source>
</evidence>
<dbReference type="InterPro" id="IPR011762">
    <property type="entry name" value="COA_CT_N"/>
</dbReference>
<dbReference type="SUPFAM" id="SSF52096">
    <property type="entry name" value="ClpP/crotonase"/>
    <property type="match status" value="2"/>
</dbReference>
<dbReference type="InterPro" id="IPR045190">
    <property type="entry name" value="MCCB/AccD1-like"/>
</dbReference>
<dbReference type="EMBL" id="CAFBLP010000027">
    <property type="protein sequence ID" value="CAB4878652.1"/>
    <property type="molecule type" value="Genomic_DNA"/>
</dbReference>
<dbReference type="FunFam" id="3.90.226.10:FF:000021">
    <property type="entry name" value="Acetyl-CoA carboxylase carboxyltransferase subunit"/>
    <property type="match status" value="1"/>
</dbReference>
<proteinExistence type="predicted"/>
<name>A0A6J7E6C4_9ZZZZ</name>
<feature type="domain" description="CoA carboxyltransferase C-terminal" evidence="2">
    <location>
        <begin position="301"/>
        <end position="550"/>
    </location>
</feature>
<evidence type="ECO:0000259" key="1">
    <source>
        <dbReference type="PROSITE" id="PS50980"/>
    </source>
</evidence>
<feature type="domain" description="CoA carboxyltransferase N-terminal" evidence="1">
    <location>
        <begin position="40"/>
        <end position="301"/>
    </location>
</feature>
<dbReference type="InterPro" id="IPR029045">
    <property type="entry name" value="ClpP/crotonase-like_dom_sf"/>
</dbReference>
<dbReference type="InterPro" id="IPR011763">
    <property type="entry name" value="COA_CT_C"/>
</dbReference>
<dbReference type="PANTHER" id="PTHR22855">
    <property type="entry name" value="ACETYL, PROPIONYL, PYRUVATE, AND GLUTACONYL CARBOXYLASE-RELATED"/>
    <property type="match status" value="1"/>
</dbReference>
<dbReference type="Pfam" id="PF01039">
    <property type="entry name" value="Carboxyl_trans"/>
    <property type="match status" value="1"/>
</dbReference>
<evidence type="ECO:0000259" key="2">
    <source>
        <dbReference type="PROSITE" id="PS50989"/>
    </source>
</evidence>
<sequence length="559" mass="60764">MTVTNYRTYYQRMDRTLLAPPLRSKLDTQSEQFQQNRADILEQLDVIDALLDQAEAGGGPKAMDRMRARGKLPVRERIANVLDPDSPFFEISALAAYDSDYAMGGGAVVGIGVIAGTECVILANDPSVLGGALTPYVAKKWMRALEIARDNRMPYVSFVESAGADLRVETDGGGGRRVQTDHFAESGRFFYELIELSKMRIPTVCVVFGSSTAGGAYQPGLSDYNIVVKEQSKIFLAGPPLVKMATGEESDDETLGGAQMHAEVSGLGDYFAEDEMDAIRLCREVVSHLNWRKPGPEPSLAPDEPVHDPDELLGLVSRDLRSPVDVRDVIARVVDGSRFEEFKPRYGASIVCGWASIHGYPVGIIGNNGVIYPRSAEKATHFIQLCNQIDVPLVFMQNITGYMVGRDFEADGIIKKGSQMLNAVTNSTVPHLTVTIGSSYGAGTYGMSGRAFGNRFTFLWPTAKIAVMGPKQIAGVMSMVRRGQAARQGLPFDEDEDRKIIEMVEAIQEKGSLALVATGAISDDGIIDPRDTRTVLGMCLSVVRNRAIAGAEGYGVFRL</sequence>
<gene>
    <name evidence="3" type="ORF">UFOPK3376_01291</name>
</gene>
<protein>
    <submittedName>
        <fullName evidence="3">Unannotated protein</fullName>
    </submittedName>
</protein>
<dbReference type="FunFam" id="3.90.226.10:FF:000030">
    <property type="entry name" value="Acetyl-CoA carboxylase carboxyltransferase subunit"/>
    <property type="match status" value="1"/>
</dbReference>
<dbReference type="GO" id="GO:0016874">
    <property type="term" value="F:ligase activity"/>
    <property type="evidence" value="ECO:0007669"/>
    <property type="project" value="InterPro"/>
</dbReference>
<accession>A0A6J7E6C4</accession>
<organism evidence="3">
    <name type="scientific">freshwater metagenome</name>
    <dbReference type="NCBI Taxonomy" id="449393"/>
    <lineage>
        <taxon>unclassified sequences</taxon>
        <taxon>metagenomes</taxon>
        <taxon>ecological metagenomes</taxon>
    </lineage>
</organism>